<evidence type="ECO:0000313" key="5">
    <source>
        <dbReference type="EMBL" id="MFC4592363.1"/>
    </source>
</evidence>
<dbReference type="RefSeq" id="WP_262849827.1">
    <property type="nucleotide sequence ID" value="NZ_JANZYP010000091.1"/>
</dbReference>
<keyword evidence="2" id="KW-0677">Repeat</keyword>
<dbReference type="Pfam" id="PF01839">
    <property type="entry name" value="FG-GAP"/>
    <property type="match status" value="1"/>
</dbReference>
<name>A0ABV9ETZ2_9ACTN</name>
<feature type="chain" id="PRO_5045180817" evidence="4">
    <location>
        <begin position="22"/>
        <end position="505"/>
    </location>
</feature>
<dbReference type="PROSITE" id="PS51470">
    <property type="entry name" value="FG_GAP"/>
    <property type="match status" value="1"/>
</dbReference>
<dbReference type="PANTHER" id="PTHR36220">
    <property type="entry name" value="UNNAMED PRODUCT"/>
    <property type="match status" value="1"/>
</dbReference>
<evidence type="ECO:0000256" key="3">
    <source>
        <dbReference type="ARBA" id="ARBA00023180"/>
    </source>
</evidence>
<dbReference type="InterPro" id="IPR013519">
    <property type="entry name" value="Int_alpha_beta-p"/>
</dbReference>
<evidence type="ECO:0000256" key="4">
    <source>
        <dbReference type="SAM" id="SignalP"/>
    </source>
</evidence>
<keyword evidence="1 4" id="KW-0732">Signal</keyword>
<evidence type="ECO:0000256" key="1">
    <source>
        <dbReference type="ARBA" id="ARBA00022729"/>
    </source>
</evidence>
<dbReference type="Gene3D" id="2.130.10.130">
    <property type="entry name" value="Integrin alpha, N-terminal"/>
    <property type="match status" value="2"/>
</dbReference>
<dbReference type="InterPro" id="IPR013517">
    <property type="entry name" value="FG-GAP"/>
</dbReference>
<dbReference type="InterPro" id="IPR028994">
    <property type="entry name" value="Integrin_alpha_N"/>
</dbReference>
<organism evidence="5 6">
    <name type="scientific">Sphaerisporangium corydalis</name>
    <dbReference type="NCBI Taxonomy" id="1441875"/>
    <lineage>
        <taxon>Bacteria</taxon>
        <taxon>Bacillati</taxon>
        <taxon>Actinomycetota</taxon>
        <taxon>Actinomycetes</taxon>
        <taxon>Streptosporangiales</taxon>
        <taxon>Streptosporangiaceae</taxon>
        <taxon>Sphaerisporangium</taxon>
    </lineage>
</organism>
<dbReference type="EMBL" id="JBHSFN010000048">
    <property type="protein sequence ID" value="MFC4592363.1"/>
    <property type="molecule type" value="Genomic_DNA"/>
</dbReference>
<accession>A0ABV9ETZ2</accession>
<protein>
    <submittedName>
        <fullName evidence="5">FG-GAP repeat protein</fullName>
    </submittedName>
</protein>
<keyword evidence="6" id="KW-1185">Reference proteome</keyword>
<sequence>MTWRSALVSPLLAGLLATSFAGVVVPRAEAAADCSNAGPNDFDGDGRDDVAVGDPLADAGNVQGAGSVHILPTGGEGTGNGVVVTAPDGKAGDAFGWTVRTAHVDGDRCLDVIVGAPYADAGGTADAGIAYVIRGGAYDGRVPPEAITTITPPRPERNAHFGWALAAARSPSRPGGTIVVSAPYEDADATTDSGAIYAYAADADGAPGAAHRVTQESDGVVGNGEGGDMFGWSLVLGRLGGSADALDVAIGSPYENDDGAGKQSGDAGKADTGSVEIIYDVAEAGQTFTSTKWGIPDSVRDVTEHAGDRYGYAIAYAEFEGKPYLAASAPLADMAGVPDSGLVQTFELDPSGAVKPAKSIRLGAGGLAGQPAQQKAALGWSLAMVGKAGSLCLAIGSPFGSQGGAEAGTIFEVYLNGDQAGRLLGKEKPQAYDHLGWSVAAFGAPDAFAPGAGLVAGVPDERTSPGGAVAIILDGGPAKLLIPGRAGVPAVPGGSSADFGASVSG</sequence>
<dbReference type="SUPFAM" id="SSF69318">
    <property type="entry name" value="Integrin alpha N-terminal domain"/>
    <property type="match status" value="1"/>
</dbReference>
<dbReference type="PANTHER" id="PTHR36220:SF1">
    <property type="entry name" value="GAMMA TUBULIN COMPLEX COMPONENT C-TERMINAL DOMAIN-CONTAINING PROTEIN"/>
    <property type="match status" value="1"/>
</dbReference>
<comment type="caution">
    <text evidence="5">The sequence shown here is derived from an EMBL/GenBank/DDBJ whole genome shotgun (WGS) entry which is preliminary data.</text>
</comment>
<evidence type="ECO:0000313" key="6">
    <source>
        <dbReference type="Proteomes" id="UP001595891"/>
    </source>
</evidence>
<feature type="signal peptide" evidence="4">
    <location>
        <begin position="1"/>
        <end position="21"/>
    </location>
</feature>
<proteinExistence type="predicted"/>
<keyword evidence="3" id="KW-0325">Glycoprotein</keyword>
<evidence type="ECO:0000256" key="2">
    <source>
        <dbReference type="ARBA" id="ARBA00022737"/>
    </source>
</evidence>
<reference evidence="6" key="1">
    <citation type="journal article" date="2019" name="Int. J. Syst. Evol. Microbiol.">
        <title>The Global Catalogue of Microorganisms (GCM) 10K type strain sequencing project: providing services to taxonomists for standard genome sequencing and annotation.</title>
        <authorList>
            <consortium name="The Broad Institute Genomics Platform"/>
            <consortium name="The Broad Institute Genome Sequencing Center for Infectious Disease"/>
            <person name="Wu L."/>
            <person name="Ma J."/>
        </authorList>
    </citation>
    <scope>NUCLEOTIDE SEQUENCE [LARGE SCALE GENOMIC DNA]</scope>
    <source>
        <strain evidence="6">CCUG 49560</strain>
    </source>
</reference>
<dbReference type="Pfam" id="PF14312">
    <property type="entry name" value="FG-GAP_2"/>
    <property type="match status" value="1"/>
</dbReference>
<dbReference type="SMART" id="SM00191">
    <property type="entry name" value="Int_alpha"/>
    <property type="match status" value="5"/>
</dbReference>
<dbReference type="Proteomes" id="UP001595891">
    <property type="component" value="Unassembled WGS sequence"/>
</dbReference>
<gene>
    <name evidence="5" type="ORF">ACFO8L_40175</name>
</gene>